<evidence type="ECO:0000259" key="8">
    <source>
        <dbReference type="Pfam" id="PF17042"/>
    </source>
</evidence>
<dbReference type="Gene3D" id="3.40.980.20">
    <property type="entry name" value="Four-carbon acid sugar kinase, nucleotide binding domain"/>
    <property type="match status" value="1"/>
</dbReference>
<dbReference type="RefSeq" id="WP_230501350.1">
    <property type="nucleotide sequence ID" value="NZ_CAKJTJ010000010.1"/>
</dbReference>
<dbReference type="Pfam" id="PF07005">
    <property type="entry name" value="SBD_N"/>
    <property type="match status" value="1"/>
</dbReference>
<evidence type="ECO:0000256" key="3">
    <source>
        <dbReference type="ARBA" id="ARBA00022741"/>
    </source>
</evidence>
<accession>A0ABM8YNX2</accession>
<evidence type="ECO:0000256" key="4">
    <source>
        <dbReference type="ARBA" id="ARBA00022777"/>
    </source>
</evidence>
<organism evidence="9 10">
    <name type="scientific">Sutcliffiella rhizosphaerae</name>
    <dbReference type="NCBI Taxonomy" id="2880967"/>
    <lineage>
        <taxon>Bacteria</taxon>
        <taxon>Bacillati</taxon>
        <taxon>Bacillota</taxon>
        <taxon>Bacilli</taxon>
        <taxon>Bacillales</taxon>
        <taxon>Bacillaceae</taxon>
        <taxon>Sutcliffiella</taxon>
    </lineage>
</organism>
<keyword evidence="6" id="KW-0119">Carbohydrate metabolism</keyword>
<proteinExistence type="inferred from homology"/>
<feature type="domain" description="Four-carbon acid sugar kinase N-terminal" evidence="7">
    <location>
        <begin position="3"/>
        <end position="225"/>
    </location>
</feature>
<dbReference type="Pfam" id="PF17042">
    <property type="entry name" value="NBD_C"/>
    <property type="match status" value="1"/>
</dbReference>
<evidence type="ECO:0000256" key="1">
    <source>
        <dbReference type="ARBA" id="ARBA00005715"/>
    </source>
</evidence>
<dbReference type="InterPro" id="IPR031475">
    <property type="entry name" value="NBD_C"/>
</dbReference>
<evidence type="ECO:0000313" key="10">
    <source>
        <dbReference type="Proteomes" id="UP000789833"/>
    </source>
</evidence>
<dbReference type="InterPro" id="IPR010737">
    <property type="entry name" value="4-carb_acid_sugar_kinase_N"/>
</dbReference>
<dbReference type="SUPFAM" id="SSF142764">
    <property type="entry name" value="YgbK-like"/>
    <property type="match status" value="1"/>
</dbReference>
<dbReference type="InterPro" id="IPR042213">
    <property type="entry name" value="NBD_C_sf"/>
</dbReference>
<sequence>MKLAIIADDLTGANDSGVQLAKYGLKTSVFFKEDEKHIIGKDAAVFDTDSRAMEKGEAADLVANVTKFLLDQGVEYIYKKIDSTMRGNVGSELLGFQKELKQDFIFIVPGYPNNGRKVIDGYHYLNDRKLSETEIANDPVTPVLESYLPKLLGDQMGQKVGLITLAELRNTELFQNKLIQFKENNVAFIVIDSELDSDLELLLEKIKNVAYKVGLVGSAGLANYLPSHFGLEASSINFTIENKNKPILTVVGSVNVQSRKQLKILLQNKDISSIKVDSFKAVSDMESRDSEIDRVYSEVRKLAEEGKDVVIYSAGEPEDIQYARQIGGTNGFNYTETSKEIVKMIGEVSSRLLQEELFQGVVMTGGDTAKKICEQWNVTGFQLYDELEVGVPISSFIGVDGLYAITKAGGFGQENVLLDSIEKLKGELSYEKE</sequence>
<evidence type="ECO:0000256" key="2">
    <source>
        <dbReference type="ARBA" id="ARBA00022679"/>
    </source>
</evidence>
<dbReference type="EC" id="2.7.1.219" evidence="9"/>
<protein>
    <submittedName>
        <fullName evidence="9">D-threonate kinase</fullName>
        <ecNumber evidence="9">2.7.1.219</ecNumber>
    </submittedName>
</protein>
<evidence type="ECO:0000259" key="7">
    <source>
        <dbReference type="Pfam" id="PF07005"/>
    </source>
</evidence>
<dbReference type="Gene3D" id="3.40.50.10840">
    <property type="entry name" value="Putative sugar-binding, N-terminal domain"/>
    <property type="match status" value="1"/>
</dbReference>
<gene>
    <name evidence="9" type="primary">dtnK</name>
    <name evidence="9" type="ORF">BACCIP111883_02232</name>
</gene>
<dbReference type="Proteomes" id="UP000789833">
    <property type="component" value="Unassembled WGS sequence"/>
</dbReference>
<dbReference type="EMBL" id="CAKJTJ010000010">
    <property type="protein sequence ID" value="CAG9621459.1"/>
    <property type="molecule type" value="Genomic_DNA"/>
</dbReference>
<evidence type="ECO:0000256" key="5">
    <source>
        <dbReference type="ARBA" id="ARBA00022840"/>
    </source>
</evidence>
<keyword evidence="2 9" id="KW-0808">Transferase</keyword>
<comment type="caution">
    <text evidence="9">The sequence shown here is derived from an EMBL/GenBank/DDBJ whole genome shotgun (WGS) entry which is preliminary data.</text>
</comment>
<keyword evidence="10" id="KW-1185">Reference proteome</keyword>
<keyword evidence="4 9" id="KW-0418">Kinase</keyword>
<feature type="domain" description="Four-carbon acid sugar kinase nucleotide binding" evidence="8">
    <location>
        <begin position="248"/>
        <end position="417"/>
    </location>
</feature>
<evidence type="ECO:0000313" key="9">
    <source>
        <dbReference type="EMBL" id="CAG9621459.1"/>
    </source>
</evidence>
<keyword evidence="5" id="KW-0067">ATP-binding</keyword>
<name>A0ABM8YNX2_9BACI</name>
<reference evidence="9 10" key="1">
    <citation type="submission" date="2021-10" db="EMBL/GenBank/DDBJ databases">
        <authorList>
            <person name="Criscuolo A."/>
        </authorList>
    </citation>
    <scope>NUCLEOTIDE SEQUENCE [LARGE SCALE GENOMIC DNA]</scope>
    <source>
        <strain evidence="10">CIP 111883</strain>
    </source>
</reference>
<dbReference type="InterPro" id="IPR037051">
    <property type="entry name" value="4-carb_acid_sugar_kinase_N_sf"/>
</dbReference>
<comment type="similarity">
    <text evidence="1">Belongs to the four-carbon acid sugar kinase family.</text>
</comment>
<keyword evidence="3" id="KW-0547">Nucleotide-binding</keyword>
<evidence type="ECO:0000256" key="6">
    <source>
        <dbReference type="ARBA" id="ARBA00023277"/>
    </source>
</evidence>
<dbReference type="GO" id="GO:0016301">
    <property type="term" value="F:kinase activity"/>
    <property type="evidence" value="ECO:0007669"/>
    <property type="project" value="UniProtKB-KW"/>
</dbReference>